<feature type="region of interest" description="Disordered" evidence="1">
    <location>
        <begin position="376"/>
        <end position="408"/>
    </location>
</feature>
<dbReference type="EMBL" id="JBHSFO010000012">
    <property type="protein sequence ID" value="MFC4605502.1"/>
    <property type="molecule type" value="Genomic_DNA"/>
</dbReference>
<proteinExistence type="predicted"/>
<evidence type="ECO:0000313" key="2">
    <source>
        <dbReference type="EMBL" id="MFC4605502.1"/>
    </source>
</evidence>
<reference evidence="3" key="1">
    <citation type="journal article" date="2019" name="Int. J. Syst. Evol. Microbiol.">
        <title>The Global Catalogue of Microorganisms (GCM) 10K type strain sequencing project: providing services to taxonomists for standard genome sequencing and annotation.</title>
        <authorList>
            <consortium name="The Broad Institute Genomics Platform"/>
            <consortium name="The Broad Institute Genome Sequencing Center for Infectious Disease"/>
            <person name="Wu L."/>
            <person name="Ma J."/>
        </authorList>
    </citation>
    <scope>NUCLEOTIDE SEQUENCE [LARGE SCALE GENOMIC DNA]</scope>
    <source>
        <strain evidence="3">CCUG 54520</strain>
    </source>
</reference>
<dbReference type="RefSeq" id="WP_378419149.1">
    <property type="nucleotide sequence ID" value="NZ_JBHSFO010000012.1"/>
</dbReference>
<comment type="caution">
    <text evidence="2">The sequence shown here is derived from an EMBL/GenBank/DDBJ whole genome shotgun (WGS) entry which is preliminary data.</text>
</comment>
<gene>
    <name evidence="2" type="ORF">ACFO6S_17510</name>
</gene>
<organism evidence="2 3">
    <name type="scientific">Rhodococcus kronopolitis</name>
    <dbReference type="NCBI Taxonomy" id="1460226"/>
    <lineage>
        <taxon>Bacteria</taxon>
        <taxon>Bacillati</taxon>
        <taxon>Actinomycetota</taxon>
        <taxon>Actinomycetes</taxon>
        <taxon>Mycobacteriales</taxon>
        <taxon>Nocardiaceae</taxon>
        <taxon>Rhodococcus</taxon>
    </lineage>
</organism>
<accession>A0ABV9FUN6</accession>
<evidence type="ECO:0000313" key="3">
    <source>
        <dbReference type="Proteomes" id="UP001595914"/>
    </source>
</evidence>
<protein>
    <submittedName>
        <fullName evidence="2">Uncharacterized protein</fullName>
    </submittedName>
</protein>
<sequence length="614" mass="65620">MDDVGVRIATLEYRVGRRRRAVYSFNPALPEVGGWARPESAACAESIAISDAAAAFELSDACALWLHLAAPAADQALIATCEDNALVATADPSRIHHISGIAATSSDEPRHRELPVRDVLDAMLDNLDWRRGRYANRPASAHELWECCAADGPPGPVSARTVGPYTGWRLEQGATVRVSPLGHNNFRTDAAVRRIQATIDGLDGTVESWCDAHDALVGVPQAGPSWLVAPGADGFDGPDRRLLADLFLDLILWHAGRTAGPPSRPVRRDPLGFDAPLNGLRRPGTWSRVTSAGASELFIGMSEDGFELGVPSPAGDPATEYRITVPHTEIDSMCRRLGAPAQAHPGAVVSLFVDDILAKGPLGWLVSQGVELWTETPSRTGRGPDTRRAPARVAPPAPDAVTGSTGAALPGTRFDRMLSFRAASGGHDTGLGLPGKSEFPAEWSTDTTLARIDATMDSPDRRTQIGHTVFDERTFDGVLVCCVWRRPMEGGSRMLTAFPVCGDGVALNPYPADYPADLVTSVAQALPDLLADGDREAVRLVAMAAAVGEPYEAVQSGLWVALRDGIALPEKYMMAIGTMVDNNFFAAEDDDEIVAVFNVLARRDHPEATSWGQL</sequence>
<evidence type="ECO:0000256" key="1">
    <source>
        <dbReference type="SAM" id="MobiDB-lite"/>
    </source>
</evidence>
<dbReference type="Proteomes" id="UP001595914">
    <property type="component" value="Unassembled WGS sequence"/>
</dbReference>
<name>A0ABV9FUN6_9NOCA</name>
<keyword evidence="3" id="KW-1185">Reference proteome</keyword>